<feature type="coiled-coil region" evidence="10">
    <location>
        <begin position="579"/>
        <end position="638"/>
    </location>
</feature>
<feature type="compositionally biased region" description="Low complexity" evidence="11">
    <location>
        <begin position="307"/>
        <end position="316"/>
    </location>
</feature>
<dbReference type="InterPro" id="IPR040468">
    <property type="entry name" value="TRAF3IP1_N"/>
</dbReference>
<evidence type="ECO:0000256" key="11">
    <source>
        <dbReference type="SAM" id="MobiDB-lite"/>
    </source>
</evidence>
<evidence type="ECO:0000256" key="2">
    <source>
        <dbReference type="ARBA" id="ARBA00004430"/>
    </source>
</evidence>
<comment type="subcellular location">
    <subcellularLocation>
        <location evidence="2">Cytoplasm</location>
        <location evidence="2">Cytoskeleton</location>
        <location evidence="2">Cilium axoneme</location>
    </subcellularLocation>
    <subcellularLocation>
        <location evidence="1">Cytoplasm</location>
        <location evidence="1">Cytoskeleton</location>
        <location evidence="1">Cilium basal body</location>
    </subcellularLocation>
</comment>
<evidence type="ECO:0000313" key="14">
    <source>
        <dbReference type="EMBL" id="AWP12824.1"/>
    </source>
</evidence>
<dbReference type="PANTHER" id="PTHR31363:SF0">
    <property type="entry name" value="TRAF3-INTERACTING PROTEIN 1"/>
    <property type="match status" value="1"/>
</dbReference>
<dbReference type="GO" id="GO:0070507">
    <property type="term" value="P:regulation of microtubule cytoskeleton organization"/>
    <property type="evidence" value="ECO:0007669"/>
    <property type="project" value="TreeGrafter"/>
</dbReference>
<keyword evidence="3" id="KW-0963">Cytoplasm</keyword>
<feature type="domain" description="TRAF3-interacting protein 1 C-terminal" evidence="13">
    <location>
        <begin position="509"/>
        <end position="658"/>
    </location>
</feature>
<keyword evidence="7" id="KW-0966">Cell projection</keyword>
<feature type="compositionally biased region" description="Basic and acidic residues" evidence="11">
    <location>
        <begin position="510"/>
        <end position="528"/>
    </location>
</feature>
<dbReference type="InterPro" id="IPR042576">
    <property type="entry name" value="TRAF3IP1_N_sf"/>
</dbReference>
<dbReference type="GO" id="GO:0060271">
    <property type="term" value="P:cilium assembly"/>
    <property type="evidence" value="ECO:0007669"/>
    <property type="project" value="TreeGrafter"/>
</dbReference>
<feature type="compositionally biased region" description="Polar residues" evidence="11">
    <location>
        <begin position="417"/>
        <end position="426"/>
    </location>
</feature>
<gene>
    <name evidence="14" type="ORF">SMAX5B_018478</name>
</gene>
<evidence type="ECO:0000256" key="5">
    <source>
        <dbReference type="ARBA" id="ARBA00023054"/>
    </source>
</evidence>
<dbReference type="AlphaFoldDB" id="A0A2U9C8H0"/>
<proteinExistence type="inferred from homology"/>
<feature type="compositionally biased region" description="Basic and acidic residues" evidence="11">
    <location>
        <begin position="535"/>
        <end position="554"/>
    </location>
</feature>
<dbReference type="Pfam" id="PF10243">
    <property type="entry name" value="MIP-T3"/>
    <property type="match status" value="1"/>
</dbReference>
<dbReference type="GO" id="GO:0042073">
    <property type="term" value="P:intraciliary transport"/>
    <property type="evidence" value="ECO:0007669"/>
    <property type="project" value="TreeGrafter"/>
</dbReference>
<evidence type="ECO:0000256" key="10">
    <source>
        <dbReference type="SAM" id="Coils"/>
    </source>
</evidence>
<dbReference type="Pfam" id="PF17749">
    <property type="entry name" value="MIP-T3_C"/>
    <property type="match status" value="1"/>
</dbReference>
<dbReference type="FunFam" id="1.10.418.50:FF:000001">
    <property type="entry name" value="TRAF3-interacting protein 1 isoform X1"/>
    <property type="match status" value="1"/>
</dbReference>
<evidence type="ECO:0000256" key="8">
    <source>
        <dbReference type="ARBA" id="ARBA00043971"/>
    </source>
</evidence>
<evidence type="ECO:0000313" key="15">
    <source>
        <dbReference type="Proteomes" id="UP000246464"/>
    </source>
</evidence>
<dbReference type="GO" id="GO:0005930">
    <property type="term" value="C:axoneme"/>
    <property type="evidence" value="ECO:0007669"/>
    <property type="project" value="UniProtKB-SubCell"/>
</dbReference>
<sequence length="666" mass="75808">MNPAVVKKTQDTLGKVIKKPPLTEKLLSKPPFRYLHDIFSEITRTTGFLKGLYGENEMKSDNVKDKDSKIAFLQKAIDVVMLVSGEPLAAKPVRIVAGHEPEKTNELLQAIAKCCLNKMSSDEAVKRVLAGEKVDIKTKAATSRSQDKENREGRERHLDKGEKKKITERSGSREQKDPDQPKERESQRRDGEKEDHRDRERSDKHHRSEQDSKERDKEKSRDREPERERDKDRDKGRVKDRDKVKGREREKTRERDPHREVERDKERRRDRDKGREKEREPHKEKDERTKILENGNSKARVSDEPEQNPSPEEPSNTAKPVPTVSSVLWPKILTFLQRSQALYPLFPNVGASYFSKEPNPSEESDSPARIPRPSSAKGQRRRPKVGGQDESDSEGDGDAQLAQRPVPLENGDAAGSSVPSDMATSNRRVARPSSARPAPPRVRRQESHTDVTSADRLSSAKPSAPVIMDGKKLSEDEDDEDGQFLVEEAAPLPSDAPEMEVGPTQELDGEEKHGGLVKKILETKKDYEVSPSSPKSKERNWVSEAARKKERDMVTKETERLRSSIQMVCRSSLPLGKIMDYIQEDMDAMQAELHTWRRENKEHAQALLQEQRATDRAVEPLKAELAELEQLIKDQQDKNCALRSNILKNDEKIQKMVTGINFSSRT</sequence>
<evidence type="ECO:0000256" key="3">
    <source>
        <dbReference type="ARBA" id="ARBA00022490"/>
    </source>
</evidence>
<evidence type="ECO:0000259" key="13">
    <source>
        <dbReference type="Pfam" id="PF17749"/>
    </source>
</evidence>
<dbReference type="STRING" id="52904.ENSSMAP00000006696"/>
<dbReference type="InterPro" id="IPR018799">
    <property type="entry name" value="TRAF3IP1"/>
</dbReference>
<evidence type="ECO:0000256" key="1">
    <source>
        <dbReference type="ARBA" id="ARBA00004120"/>
    </source>
</evidence>
<keyword evidence="4" id="KW-0970">Cilium biogenesis/degradation</keyword>
<reference evidence="14 15" key="1">
    <citation type="submission" date="2017-12" db="EMBL/GenBank/DDBJ databases">
        <title>Integrating genomic resources of turbot (Scophthalmus maximus) in depth evaluation of genetic and physical mapping variation across individuals.</title>
        <authorList>
            <person name="Martinez P."/>
        </authorList>
    </citation>
    <scope>NUCLEOTIDE SEQUENCE [LARGE SCALE GENOMIC DNA]</scope>
</reference>
<dbReference type="InterPro" id="IPR041476">
    <property type="entry name" value="TRAF3IP1_C"/>
</dbReference>
<comment type="similarity">
    <text evidence="8">Belongs to the TRAF3IP1 family.</text>
</comment>
<dbReference type="Proteomes" id="UP000246464">
    <property type="component" value="Chromosome 14"/>
</dbReference>
<dbReference type="GO" id="GO:0008017">
    <property type="term" value="F:microtubule binding"/>
    <property type="evidence" value="ECO:0007669"/>
    <property type="project" value="InterPro"/>
</dbReference>
<keyword evidence="6" id="KW-0206">Cytoskeleton</keyword>
<keyword evidence="5 10" id="KW-0175">Coiled coil</keyword>
<dbReference type="GO" id="GO:0048513">
    <property type="term" value="P:animal organ development"/>
    <property type="evidence" value="ECO:0007669"/>
    <property type="project" value="UniProtKB-ARBA"/>
</dbReference>
<feature type="domain" description="TRAF3-interacting protein 1 N-terminal" evidence="12">
    <location>
        <begin position="5"/>
        <end position="116"/>
    </location>
</feature>
<accession>A0A2U9C8H0</accession>
<dbReference type="GO" id="GO:0036064">
    <property type="term" value="C:ciliary basal body"/>
    <property type="evidence" value="ECO:0007669"/>
    <property type="project" value="TreeGrafter"/>
</dbReference>
<keyword evidence="15" id="KW-1185">Reference proteome</keyword>
<dbReference type="GO" id="GO:0048731">
    <property type="term" value="P:system development"/>
    <property type="evidence" value="ECO:0007669"/>
    <property type="project" value="UniProtKB-ARBA"/>
</dbReference>
<feature type="compositionally biased region" description="Basic and acidic residues" evidence="11">
    <location>
        <begin position="145"/>
        <end position="291"/>
    </location>
</feature>
<evidence type="ECO:0000256" key="6">
    <source>
        <dbReference type="ARBA" id="ARBA00023212"/>
    </source>
</evidence>
<organism evidence="14 15">
    <name type="scientific">Scophthalmus maximus</name>
    <name type="common">Turbot</name>
    <name type="synonym">Psetta maxima</name>
    <dbReference type="NCBI Taxonomy" id="52904"/>
    <lineage>
        <taxon>Eukaryota</taxon>
        <taxon>Metazoa</taxon>
        <taxon>Chordata</taxon>
        <taxon>Craniata</taxon>
        <taxon>Vertebrata</taxon>
        <taxon>Euteleostomi</taxon>
        <taxon>Actinopterygii</taxon>
        <taxon>Neopterygii</taxon>
        <taxon>Teleostei</taxon>
        <taxon>Neoteleostei</taxon>
        <taxon>Acanthomorphata</taxon>
        <taxon>Carangaria</taxon>
        <taxon>Pleuronectiformes</taxon>
        <taxon>Pleuronectoidei</taxon>
        <taxon>Scophthalmidae</taxon>
        <taxon>Scophthalmus</taxon>
    </lineage>
</organism>
<dbReference type="GO" id="GO:0030992">
    <property type="term" value="C:intraciliary transport particle B"/>
    <property type="evidence" value="ECO:0007669"/>
    <property type="project" value="TreeGrafter"/>
</dbReference>
<evidence type="ECO:0000256" key="7">
    <source>
        <dbReference type="ARBA" id="ARBA00023273"/>
    </source>
</evidence>
<evidence type="ECO:0000256" key="4">
    <source>
        <dbReference type="ARBA" id="ARBA00022794"/>
    </source>
</evidence>
<feature type="region of interest" description="Disordered" evidence="11">
    <location>
        <begin position="350"/>
        <end position="554"/>
    </location>
</feature>
<dbReference type="Gene3D" id="1.10.418.50">
    <property type="entry name" value="Microtubule-binding protein MIP-T3"/>
    <property type="match status" value="1"/>
</dbReference>
<dbReference type="EMBL" id="CP026256">
    <property type="protein sequence ID" value="AWP12824.1"/>
    <property type="molecule type" value="Genomic_DNA"/>
</dbReference>
<dbReference type="PANTHER" id="PTHR31363">
    <property type="entry name" value="TRAF3-INTERACTING PROTEIN 1"/>
    <property type="match status" value="1"/>
</dbReference>
<evidence type="ECO:0000259" key="12">
    <source>
        <dbReference type="Pfam" id="PF10243"/>
    </source>
</evidence>
<protein>
    <recommendedName>
        <fullName evidence="9">TRAF3-interacting protein 1</fullName>
    </recommendedName>
</protein>
<feature type="region of interest" description="Disordered" evidence="11">
    <location>
        <begin position="139"/>
        <end position="323"/>
    </location>
</feature>
<name>A0A2U9C8H0_SCOMX</name>
<evidence type="ECO:0000256" key="9">
    <source>
        <dbReference type="ARBA" id="ARBA00070492"/>
    </source>
</evidence>